<sequence>MYNIDNINKFIRLAYGTKQELMDEKSYLNELINFNGNNNKINIVLDKSDLIYLCFDYNINEWVINVSKNFNKNVYYCIYDATKNLDKNLEYLAMINPETIKLNILYTIDYDEKYSLMYPCDYFVADYTTDTIISRQRTYGYLSYENLLILTNTCIILLNSTSPLDMITSTVQISFNHNTIQQIINTISINNSSLIKNILKKYTNNLIKLSYQKPDKNYTQIFNLIEDIQNDYFEKNIDIFNIHTTFILNRYPKKTQEEFYNFIDNVKNDFITEINSLYHRFRKYPQERHEMYNLFPNSGYTTIIKNIHKYYMNHCKDNHTTIDCDKIKNMFENSFDENHNLISNIFCAIRTRSFYLKSMIHLMRKSNDLYFPFKIFSPYLFIMEHLMKQY</sequence>
<dbReference type="Proteomes" id="UP001321479">
    <property type="component" value="Segment"/>
</dbReference>
<accession>A0ABM7NSJ8</accession>
<evidence type="ECO:0000313" key="2">
    <source>
        <dbReference type="Proteomes" id="UP001321479"/>
    </source>
</evidence>
<dbReference type="EMBL" id="AP024483">
    <property type="protein sequence ID" value="BCS83067.1"/>
    <property type="molecule type" value="Genomic_DNA"/>
</dbReference>
<reference evidence="1 2" key="1">
    <citation type="submission" date="2021-02" db="EMBL/GenBank/DDBJ databases">
        <title>Cotonvirus japonicus, which uses Golgi apparatus of host cells for its virion factory, phylogenetically links tailed tupanvirus and icosahedral mimivirus.</title>
        <authorList>
            <person name="Takahashi H."/>
            <person name="Fukaya S."/>
            <person name="Song C."/>
            <person name="Murata K."/>
            <person name="Takemura M."/>
        </authorList>
    </citation>
    <scope>NUCLEOTIDE SEQUENCE [LARGE SCALE GENOMIC DNA]</scope>
</reference>
<dbReference type="GeneID" id="80558272"/>
<keyword evidence="2" id="KW-1185">Reference proteome</keyword>
<protein>
    <submittedName>
        <fullName evidence="1">Uncharacterized protein</fullName>
    </submittedName>
</protein>
<evidence type="ECO:0000313" key="1">
    <source>
        <dbReference type="EMBL" id="BCS83067.1"/>
    </source>
</evidence>
<name>A0ABM7NSJ8_9VIRU</name>
<organism evidence="1 2">
    <name type="scientific">Cotonvirus japonicus</name>
    <dbReference type="NCBI Taxonomy" id="2811091"/>
    <lineage>
        <taxon>Viruses</taxon>
        <taxon>Varidnaviria</taxon>
        <taxon>Bamfordvirae</taxon>
        <taxon>Nucleocytoviricota</taxon>
        <taxon>Megaviricetes</taxon>
        <taxon>Imitervirales</taxon>
        <taxon>Mimiviridae</taxon>
        <taxon>Megamimivirinae</taxon>
        <taxon>Cotonvirus</taxon>
        <taxon>Cotonvirus japonicum</taxon>
    </lineage>
</organism>
<dbReference type="RefSeq" id="YP_010841675.1">
    <property type="nucleotide sequence ID" value="NC_079139.1"/>
</dbReference>
<proteinExistence type="predicted"/>